<proteinExistence type="predicted"/>
<dbReference type="EMBL" id="JAYKXN010000008">
    <property type="protein sequence ID" value="KAK7263454.1"/>
    <property type="molecule type" value="Genomic_DNA"/>
</dbReference>
<comment type="caution">
    <text evidence="1">The sequence shown here is derived from an EMBL/GenBank/DDBJ whole genome shotgun (WGS) entry which is preliminary data.</text>
</comment>
<dbReference type="Proteomes" id="UP001359559">
    <property type="component" value="Unassembled WGS sequence"/>
</dbReference>
<reference evidence="1 2" key="1">
    <citation type="submission" date="2024-01" db="EMBL/GenBank/DDBJ databases">
        <title>The genomes of 5 underutilized Papilionoideae crops provide insights into root nodulation and disease resistance.</title>
        <authorList>
            <person name="Yuan L."/>
        </authorList>
    </citation>
    <scope>NUCLEOTIDE SEQUENCE [LARGE SCALE GENOMIC DNA]</scope>
    <source>
        <strain evidence="1">LY-2023</strain>
        <tissue evidence="1">Leaf</tissue>
    </source>
</reference>
<protein>
    <submittedName>
        <fullName evidence="1">Uncharacterized protein</fullName>
    </submittedName>
</protein>
<name>A0AAN9I384_CLITE</name>
<gene>
    <name evidence="1" type="ORF">RJT34_31044</name>
</gene>
<accession>A0AAN9I384</accession>
<evidence type="ECO:0000313" key="2">
    <source>
        <dbReference type="Proteomes" id="UP001359559"/>
    </source>
</evidence>
<dbReference type="AlphaFoldDB" id="A0AAN9I384"/>
<organism evidence="1 2">
    <name type="scientific">Clitoria ternatea</name>
    <name type="common">Butterfly pea</name>
    <dbReference type="NCBI Taxonomy" id="43366"/>
    <lineage>
        <taxon>Eukaryota</taxon>
        <taxon>Viridiplantae</taxon>
        <taxon>Streptophyta</taxon>
        <taxon>Embryophyta</taxon>
        <taxon>Tracheophyta</taxon>
        <taxon>Spermatophyta</taxon>
        <taxon>Magnoliopsida</taxon>
        <taxon>eudicotyledons</taxon>
        <taxon>Gunneridae</taxon>
        <taxon>Pentapetalae</taxon>
        <taxon>rosids</taxon>
        <taxon>fabids</taxon>
        <taxon>Fabales</taxon>
        <taxon>Fabaceae</taxon>
        <taxon>Papilionoideae</taxon>
        <taxon>50 kb inversion clade</taxon>
        <taxon>NPAAA clade</taxon>
        <taxon>indigoferoid/millettioid clade</taxon>
        <taxon>Phaseoleae</taxon>
        <taxon>Clitoria</taxon>
    </lineage>
</organism>
<sequence>MVMLKKEAAVAWWFVCEGVEEVDEGLVREMVDDVVILASKVFIDKVSLLFRLDQKGFHGRSSKYTPGVKKWNTLCTSEGSMNKASHVISITIVVDVVINKVACSSPSSFLAIGSLLLISFISPSYLKHFKPKPLLPYKRSLRGPIELLAGGRLGREYGFLNPILLP</sequence>
<keyword evidence="2" id="KW-1185">Reference proteome</keyword>
<evidence type="ECO:0000313" key="1">
    <source>
        <dbReference type="EMBL" id="KAK7263454.1"/>
    </source>
</evidence>